<evidence type="ECO:0000313" key="4">
    <source>
        <dbReference type="Proteomes" id="UP001195769"/>
    </source>
</evidence>
<name>A0AAD4HIS6_9AGAM</name>
<feature type="region of interest" description="Disordered" evidence="1">
    <location>
        <begin position="50"/>
        <end position="86"/>
    </location>
</feature>
<dbReference type="RefSeq" id="XP_041223277.1">
    <property type="nucleotide sequence ID" value="XM_041377210.1"/>
</dbReference>
<keyword evidence="2" id="KW-0812">Transmembrane</keyword>
<feature type="transmembrane region" description="Helical" evidence="2">
    <location>
        <begin position="20"/>
        <end position="42"/>
    </location>
</feature>
<keyword evidence="2" id="KW-1133">Transmembrane helix</keyword>
<dbReference type="EMBL" id="JABBWK010000044">
    <property type="protein sequence ID" value="KAG1897701.1"/>
    <property type="molecule type" value="Genomic_DNA"/>
</dbReference>
<gene>
    <name evidence="3" type="ORF">F5891DRAFT_982435</name>
</gene>
<sequence length="129" mass="14454">MPRLMGEKRTIPDVYGDSPLMWGLRGNGLLAVVSLGAIFRLVDVLYSGQKTHTTKGEPGREAPLKKVYEDKGTEFSRRRGKNGKAKRELTLSDQWVTYDNPKYVACDDTLDKMLEITLENPPLVMTGLP</sequence>
<proteinExistence type="predicted"/>
<reference evidence="3" key="1">
    <citation type="journal article" date="2020" name="New Phytol.">
        <title>Comparative genomics reveals dynamic genome evolution in host specialist ectomycorrhizal fungi.</title>
        <authorList>
            <person name="Lofgren L.A."/>
            <person name="Nguyen N.H."/>
            <person name="Vilgalys R."/>
            <person name="Ruytinx J."/>
            <person name="Liao H.L."/>
            <person name="Branco S."/>
            <person name="Kuo A."/>
            <person name="LaButti K."/>
            <person name="Lipzen A."/>
            <person name="Andreopoulos W."/>
            <person name="Pangilinan J."/>
            <person name="Riley R."/>
            <person name="Hundley H."/>
            <person name="Na H."/>
            <person name="Barry K."/>
            <person name="Grigoriev I.V."/>
            <person name="Stajich J.E."/>
            <person name="Kennedy P.G."/>
        </authorList>
    </citation>
    <scope>NUCLEOTIDE SEQUENCE</scope>
    <source>
        <strain evidence="3">FC203</strain>
    </source>
</reference>
<keyword evidence="2" id="KW-0472">Membrane</keyword>
<feature type="compositionally biased region" description="Basic and acidic residues" evidence="1">
    <location>
        <begin position="54"/>
        <end position="77"/>
    </location>
</feature>
<evidence type="ECO:0000256" key="2">
    <source>
        <dbReference type="SAM" id="Phobius"/>
    </source>
</evidence>
<organism evidence="3 4">
    <name type="scientific">Suillus fuscotomentosus</name>
    <dbReference type="NCBI Taxonomy" id="1912939"/>
    <lineage>
        <taxon>Eukaryota</taxon>
        <taxon>Fungi</taxon>
        <taxon>Dikarya</taxon>
        <taxon>Basidiomycota</taxon>
        <taxon>Agaricomycotina</taxon>
        <taxon>Agaricomycetes</taxon>
        <taxon>Agaricomycetidae</taxon>
        <taxon>Boletales</taxon>
        <taxon>Suillineae</taxon>
        <taxon>Suillaceae</taxon>
        <taxon>Suillus</taxon>
    </lineage>
</organism>
<dbReference type="Proteomes" id="UP001195769">
    <property type="component" value="Unassembled WGS sequence"/>
</dbReference>
<dbReference type="GeneID" id="64671508"/>
<comment type="caution">
    <text evidence="3">The sequence shown here is derived from an EMBL/GenBank/DDBJ whole genome shotgun (WGS) entry which is preliminary data.</text>
</comment>
<protein>
    <submittedName>
        <fullName evidence="3">Uncharacterized protein</fullName>
    </submittedName>
</protein>
<evidence type="ECO:0000313" key="3">
    <source>
        <dbReference type="EMBL" id="KAG1897701.1"/>
    </source>
</evidence>
<evidence type="ECO:0000256" key="1">
    <source>
        <dbReference type="SAM" id="MobiDB-lite"/>
    </source>
</evidence>
<keyword evidence="4" id="KW-1185">Reference proteome</keyword>
<dbReference type="AlphaFoldDB" id="A0AAD4HIS6"/>
<accession>A0AAD4HIS6</accession>